<proteinExistence type="inferred from homology"/>
<dbReference type="Gene3D" id="3.90.190.20">
    <property type="entry name" value="Mur ligase, C-terminal domain"/>
    <property type="match status" value="1"/>
</dbReference>
<keyword evidence="4 7" id="KW-0573">Peptidoglycan synthesis</keyword>
<evidence type="ECO:0000256" key="2">
    <source>
        <dbReference type="ARBA" id="ARBA00022618"/>
    </source>
</evidence>
<dbReference type="GO" id="GO:0009252">
    <property type="term" value="P:peptidoglycan biosynthetic process"/>
    <property type="evidence" value="ECO:0007669"/>
    <property type="project" value="UniProtKB-UniRule"/>
</dbReference>
<dbReference type="HAMAP" id="MF_00208">
    <property type="entry name" value="MurE"/>
    <property type="match status" value="1"/>
</dbReference>
<dbReference type="GO" id="GO:0008360">
    <property type="term" value="P:regulation of cell shape"/>
    <property type="evidence" value="ECO:0007669"/>
    <property type="project" value="UniProtKB-KW"/>
</dbReference>
<dbReference type="GO" id="GO:0008765">
    <property type="term" value="F:UDP-N-acetylmuramoylalanyl-D-glutamate-2,6-diaminopimelate ligase activity"/>
    <property type="evidence" value="ECO:0007669"/>
    <property type="project" value="UniProtKB-UniRule"/>
</dbReference>
<feature type="binding site" evidence="7">
    <location>
        <position position="463"/>
    </location>
    <ligand>
        <name>meso-2,6-diaminopimelate</name>
        <dbReference type="ChEBI" id="CHEBI:57791"/>
    </ligand>
</feature>
<dbReference type="Gene3D" id="3.40.1190.10">
    <property type="entry name" value="Mur-like, catalytic domain"/>
    <property type="match status" value="1"/>
</dbReference>
<dbReference type="Pfam" id="PF01225">
    <property type="entry name" value="Mur_ligase"/>
    <property type="match status" value="1"/>
</dbReference>
<dbReference type="Gene3D" id="3.40.1390.10">
    <property type="entry name" value="MurE/MurF, N-terminal domain"/>
    <property type="match status" value="1"/>
</dbReference>
<feature type="domain" description="Mur ligase N-terminal catalytic" evidence="9">
    <location>
        <begin position="21"/>
        <end position="66"/>
    </location>
</feature>
<keyword evidence="7" id="KW-0067">ATP-binding</keyword>
<accession>A0A418YII0</accession>
<evidence type="ECO:0000313" key="13">
    <source>
        <dbReference type="Proteomes" id="UP000283255"/>
    </source>
</evidence>
<dbReference type="GO" id="GO:0000287">
    <property type="term" value="F:magnesium ion binding"/>
    <property type="evidence" value="ECO:0007669"/>
    <property type="project" value="UniProtKB-UniRule"/>
</dbReference>
<evidence type="ECO:0000256" key="8">
    <source>
        <dbReference type="RuleBase" id="RU004135"/>
    </source>
</evidence>
<dbReference type="InterPro" id="IPR035911">
    <property type="entry name" value="MurE/MurF_N"/>
</dbReference>
<feature type="binding site" evidence="7">
    <location>
        <position position="26"/>
    </location>
    <ligand>
        <name>UDP-N-acetyl-alpha-D-muramoyl-L-alanyl-D-glutamate</name>
        <dbReference type="ChEBI" id="CHEBI:83900"/>
    </ligand>
</feature>
<feature type="binding site" evidence="7">
    <location>
        <begin position="113"/>
        <end position="119"/>
    </location>
    <ligand>
        <name>ATP</name>
        <dbReference type="ChEBI" id="CHEBI:30616"/>
    </ligand>
</feature>
<evidence type="ECO:0000313" key="12">
    <source>
        <dbReference type="EMBL" id="RJG50031.1"/>
    </source>
</evidence>
<keyword evidence="13" id="KW-1185">Reference proteome</keyword>
<feature type="binding site" evidence="7">
    <location>
        <position position="190"/>
    </location>
    <ligand>
        <name>UDP-N-acetyl-alpha-D-muramoyl-L-alanyl-D-glutamate</name>
        <dbReference type="ChEBI" id="CHEBI:83900"/>
    </ligand>
</feature>
<feature type="short sequence motif" description="Meso-diaminopimelate recognition motif" evidence="7">
    <location>
        <begin position="408"/>
        <end position="411"/>
    </location>
</feature>
<keyword evidence="7" id="KW-0460">Magnesium</keyword>
<feature type="domain" description="Mur ligase central" evidence="11">
    <location>
        <begin position="111"/>
        <end position="312"/>
    </location>
</feature>
<comment type="similarity">
    <text evidence="1 7">Belongs to the MurCDEF family. MurE subfamily.</text>
</comment>
<dbReference type="Pfam" id="PF02875">
    <property type="entry name" value="Mur_ligase_C"/>
    <property type="match status" value="1"/>
</dbReference>
<comment type="function">
    <text evidence="7">Catalyzes the addition of meso-diaminopimelic acid to the nucleotide precursor UDP-N-acetylmuramoyl-L-alanyl-D-glutamate (UMAG) in the biosynthesis of bacterial cell-wall peptidoglycan.</text>
</comment>
<organism evidence="12 13">
    <name type="scientific">Motilimonas pumila</name>
    <dbReference type="NCBI Taxonomy" id="2303987"/>
    <lineage>
        <taxon>Bacteria</taxon>
        <taxon>Pseudomonadati</taxon>
        <taxon>Pseudomonadota</taxon>
        <taxon>Gammaproteobacteria</taxon>
        <taxon>Alteromonadales</taxon>
        <taxon>Alteromonadales genera incertae sedis</taxon>
        <taxon>Motilimonas</taxon>
    </lineage>
</organism>
<comment type="cofactor">
    <cofactor evidence="7">
        <name>Mg(2+)</name>
        <dbReference type="ChEBI" id="CHEBI:18420"/>
    </cofactor>
</comment>
<evidence type="ECO:0000259" key="10">
    <source>
        <dbReference type="Pfam" id="PF02875"/>
    </source>
</evidence>
<evidence type="ECO:0000256" key="1">
    <source>
        <dbReference type="ARBA" id="ARBA00005898"/>
    </source>
</evidence>
<dbReference type="SUPFAM" id="SSF53623">
    <property type="entry name" value="MurD-like peptide ligases, catalytic domain"/>
    <property type="match status" value="1"/>
</dbReference>
<evidence type="ECO:0000259" key="9">
    <source>
        <dbReference type="Pfam" id="PF01225"/>
    </source>
</evidence>
<comment type="caution">
    <text evidence="12">The sequence shown here is derived from an EMBL/GenBank/DDBJ whole genome shotgun (WGS) entry which is preliminary data.</text>
</comment>
<dbReference type="Proteomes" id="UP000283255">
    <property type="component" value="Unassembled WGS sequence"/>
</dbReference>
<protein>
    <recommendedName>
        <fullName evidence="7">UDP-N-acetylmuramoyl-L-alanyl-D-glutamate--2,6-diaminopimelate ligase</fullName>
        <ecNumber evidence="7">6.3.2.13</ecNumber>
    </recommendedName>
    <alternativeName>
        <fullName evidence="7">Meso-A2pm-adding enzyme</fullName>
    </alternativeName>
    <alternativeName>
        <fullName evidence="7">Meso-diaminopimelate-adding enzyme</fullName>
    </alternativeName>
    <alternativeName>
        <fullName evidence="7">UDP-MurNAc-L-Ala-D-Glu:meso-diaminopimelate ligase</fullName>
    </alternativeName>
    <alternativeName>
        <fullName evidence="7">UDP-MurNAc-tripeptide synthetase</fullName>
    </alternativeName>
    <alternativeName>
        <fullName evidence="7">UDP-N-acetylmuramyl-tripeptide synthetase</fullName>
    </alternativeName>
</protein>
<dbReference type="Pfam" id="PF08245">
    <property type="entry name" value="Mur_ligase_M"/>
    <property type="match status" value="1"/>
</dbReference>
<dbReference type="NCBIfam" id="NF001123">
    <property type="entry name" value="PRK00139.1-1"/>
    <property type="match status" value="1"/>
</dbReference>
<dbReference type="PANTHER" id="PTHR23135:SF4">
    <property type="entry name" value="UDP-N-ACETYLMURAMOYL-L-ALANYL-D-GLUTAMATE--2,6-DIAMINOPIMELATE LIGASE MURE HOMOLOG, CHLOROPLASTIC"/>
    <property type="match status" value="1"/>
</dbReference>
<dbReference type="PANTHER" id="PTHR23135">
    <property type="entry name" value="MUR LIGASE FAMILY MEMBER"/>
    <property type="match status" value="1"/>
</dbReference>
<evidence type="ECO:0000256" key="7">
    <source>
        <dbReference type="HAMAP-Rule" id="MF_00208"/>
    </source>
</evidence>
<feature type="modified residue" description="N6-carboxylysine" evidence="7">
    <location>
        <position position="222"/>
    </location>
</feature>
<comment type="PTM">
    <text evidence="7">Carboxylation is probably crucial for Mg(2+) binding and, consequently, for the gamma-phosphate positioning of ATP.</text>
</comment>
<feature type="binding site" evidence="7">
    <location>
        <begin position="408"/>
        <end position="411"/>
    </location>
    <ligand>
        <name>meso-2,6-diaminopimelate</name>
        <dbReference type="ChEBI" id="CHEBI:57791"/>
    </ligand>
</feature>
<dbReference type="GO" id="GO:0005737">
    <property type="term" value="C:cytoplasm"/>
    <property type="evidence" value="ECO:0007669"/>
    <property type="project" value="UniProtKB-SubCell"/>
</dbReference>
<feature type="binding site" evidence="7">
    <location>
        <position position="182"/>
    </location>
    <ligand>
        <name>UDP-N-acetyl-alpha-D-muramoyl-L-alanyl-D-glutamate</name>
        <dbReference type="ChEBI" id="CHEBI:83900"/>
    </ligand>
</feature>
<dbReference type="InterPro" id="IPR036615">
    <property type="entry name" value="Mur_ligase_C_dom_sf"/>
</dbReference>
<keyword evidence="2 7" id="KW-0132">Cell division</keyword>
<dbReference type="SUPFAM" id="SSF53244">
    <property type="entry name" value="MurD-like peptide ligases, peptide-binding domain"/>
    <property type="match status" value="1"/>
</dbReference>
<dbReference type="NCBIfam" id="NF001126">
    <property type="entry name" value="PRK00139.1-4"/>
    <property type="match status" value="1"/>
</dbReference>
<dbReference type="NCBIfam" id="TIGR01085">
    <property type="entry name" value="murE"/>
    <property type="match status" value="1"/>
</dbReference>
<feature type="domain" description="Mur ligase C-terminal" evidence="10">
    <location>
        <begin position="335"/>
        <end position="461"/>
    </location>
</feature>
<dbReference type="GO" id="GO:0071555">
    <property type="term" value="P:cell wall organization"/>
    <property type="evidence" value="ECO:0007669"/>
    <property type="project" value="UniProtKB-KW"/>
</dbReference>
<comment type="subcellular location">
    <subcellularLocation>
        <location evidence="7 8">Cytoplasm</location>
    </subcellularLocation>
</comment>
<feature type="binding site" evidence="7">
    <location>
        <position position="188"/>
    </location>
    <ligand>
        <name>UDP-N-acetyl-alpha-D-muramoyl-L-alanyl-D-glutamate</name>
        <dbReference type="ChEBI" id="CHEBI:83900"/>
    </ligand>
</feature>
<evidence type="ECO:0000256" key="5">
    <source>
        <dbReference type="ARBA" id="ARBA00023306"/>
    </source>
</evidence>
<keyword evidence="5 7" id="KW-0131">Cell cycle</keyword>
<feature type="binding site" evidence="7">
    <location>
        <position position="154"/>
    </location>
    <ligand>
        <name>UDP-N-acetyl-alpha-D-muramoyl-L-alanyl-D-glutamate</name>
        <dbReference type="ChEBI" id="CHEBI:83900"/>
    </ligand>
</feature>
<sequence length="490" mass="52627">MTLAEICQGYLTDLASISCLGMTMDSRQVSAGDVFIAIQGTQTHAERFVASAFEKGAVAVILETQQAELHNTLCRDFSGYVVYAYQLAEHASALAGHFYQQPSAKVTLYGVTGTNGKSSICNLIANFSSLLGAPAGVLGTLGNGLFGQLTPALNTTGSPVEVQASLSQQQQAGAMAIAMEVSSHGLVQHRVAALAFDCAIFTNLSRDHLDYHGTMQAYGAAKRRLFDFDSLQHRVINVDDEIGRRWAQECQNVIEYGFSANVSAAKFFKVTEATYLPQGLSFKFTSSWGNGAITAPLYGEFNVLNLAATLAALLAQGVELSKLVTAAPQLSAIDGRMEHFGANTKPSVVVDYAHTPDALKQALQGLALHCQANLWLIFGCGGDRDKGKRAEMAQAAEPLCQHIILTDDNPRTESPEMIVQDILAGFKNVASVEVIHSREQAISYALTQAAPQDVILVAGKGHEDYQIFADRTVHFSDRECVSALLKEATL</sequence>
<dbReference type="SUPFAM" id="SSF63418">
    <property type="entry name" value="MurE/MurF N-terminal domain"/>
    <property type="match status" value="1"/>
</dbReference>
<evidence type="ECO:0000259" key="11">
    <source>
        <dbReference type="Pfam" id="PF08245"/>
    </source>
</evidence>
<evidence type="ECO:0000256" key="6">
    <source>
        <dbReference type="ARBA" id="ARBA00023316"/>
    </source>
</evidence>
<feature type="binding site" evidence="7">
    <location>
        <begin position="155"/>
        <end position="156"/>
    </location>
    <ligand>
        <name>UDP-N-acetyl-alpha-D-muramoyl-L-alanyl-D-glutamate</name>
        <dbReference type="ChEBI" id="CHEBI:83900"/>
    </ligand>
</feature>
<keyword evidence="7" id="KW-0547">Nucleotide-binding</keyword>
<dbReference type="EMBL" id="QZCH01000003">
    <property type="protein sequence ID" value="RJG50031.1"/>
    <property type="molecule type" value="Genomic_DNA"/>
</dbReference>
<comment type="caution">
    <text evidence="7">Lacks conserved residue(s) required for the propagation of feature annotation.</text>
</comment>
<dbReference type="GO" id="GO:0051301">
    <property type="term" value="P:cell division"/>
    <property type="evidence" value="ECO:0007669"/>
    <property type="project" value="UniProtKB-KW"/>
</dbReference>
<feature type="binding site" evidence="7">
    <location>
        <position position="459"/>
    </location>
    <ligand>
        <name>meso-2,6-diaminopimelate</name>
        <dbReference type="ChEBI" id="CHEBI:57791"/>
    </ligand>
</feature>
<dbReference type="InterPro" id="IPR004101">
    <property type="entry name" value="Mur_ligase_C"/>
</dbReference>
<dbReference type="InterPro" id="IPR000713">
    <property type="entry name" value="Mur_ligase_N"/>
</dbReference>
<comment type="catalytic activity">
    <reaction evidence="7">
        <text>UDP-N-acetyl-alpha-D-muramoyl-L-alanyl-D-glutamate + meso-2,6-diaminopimelate + ATP = UDP-N-acetyl-alpha-D-muramoyl-L-alanyl-gamma-D-glutamyl-meso-2,6-diaminopimelate + ADP + phosphate + H(+)</text>
        <dbReference type="Rhea" id="RHEA:23676"/>
        <dbReference type="ChEBI" id="CHEBI:15378"/>
        <dbReference type="ChEBI" id="CHEBI:30616"/>
        <dbReference type="ChEBI" id="CHEBI:43474"/>
        <dbReference type="ChEBI" id="CHEBI:57791"/>
        <dbReference type="ChEBI" id="CHEBI:83900"/>
        <dbReference type="ChEBI" id="CHEBI:83905"/>
        <dbReference type="ChEBI" id="CHEBI:456216"/>
        <dbReference type="EC" id="6.3.2.13"/>
    </reaction>
</comment>
<reference evidence="12 13" key="2">
    <citation type="submission" date="2019-01" db="EMBL/GenBank/DDBJ databases">
        <title>Motilimonas pumilus sp. nov., isolated from the gut of sea cucumber (Apostichopus japonicus).</title>
        <authorList>
            <person name="Wang F.-Q."/>
            <person name="Ren L.-H."/>
            <person name="Lin Y.-W."/>
            <person name="Sun G.-H."/>
            <person name="Du Z.-J."/>
            <person name="Zhao J.-X."/>
            <person name="Liu X.-J."/>
            <person name="Liu L.-J."/>
        </authorList>
    </citation>
    <scope>NUCLEOTIDE SEQUENCE [LARGE SCALE GENOMIC DNA]</scope>
    <source>
        <strain evidence="12 13">PLHSC7-2</strain>
    </source>
</reference>
<keyword evidence="7 12" id="KW-0436">Ligase</keyword>
<evidence type="ECO:0000256" key="4">
    <source>
        <dbReference type="ARBA" id="ARBA00022984"/>
    </source>
</evidence>
<dbReference type="RefSeq" id="WP_119909677.1">
    <property type="nucleotide sequence ID" value="NZ_QZCH01000003.1"/>
</dbReference>
<gene>
    <name evidence="7" type="primary">murE</name>
    <name evidence="12" type="ORF">D1Z90_05150</name>
</gene>
<dbReference type="InterPro" id="IPR036565">
    <property type="entry name" value="Mur-like_cat_sf"/>
</dbReference>
<evidence type="ECO:0000256" key="3">
    <source>
        <dbReference type="ARBA" id="ARBA00022960"/>
    </source>
</evidence>
<keyword evidence="6 7" id="KW-0961">Cell wall biogenesis/degradation</keyword>
<reference evidence="12 13" key="1">
    <citation type="submission" date="2018-09" db="EMBL/GenBank/DDBJ databases">
        <authorList>
            <person name="Wang F."/>
        </authorList>
    </citation>
    <scope>NUCLEOTIDE SEQUENCE [LARGE SCALE GENOMIC DNA]</scope>
    <source>
        <strain evidence="12 13">PLHSC7-2</strain>
    </source>
</reference>
<name>A0A418YII0_9GAMM</name>
<dbReference type="InterPro" id="IPR013221">
    <property type="entry name" value="Mur_ligase_cen"/>
</dbReference>
<dbReference type="GO" id="GO:0005524">
    <property type="term" value="F:ATP binding"/>
    <property type="evidence" value="ECO:0007669"/>
    <property type="project" value="UniProtKB-UniRule"/>
</dbReference>
<dbReference type="OrthoDB" id="9800958at2"/>
<keyword evidence="3 7" id="KW-0133">Cell shape</keyword>
<dbReference type="InterPro" id="IPR005761">
    <property type="entry name" value="UDP-N-AcMur-Glu-dNH2Pim_ligase"/>
</dbReference>
<keyword evidence="7" id="KW-0963">Cytoplasm</keyword>
<comment type="pathway">
    <text evidence="7 8">Cell wall biogenesis; peptidoglycan biosynthesis.</text>
</comment>
<dbReference type="AlphaFoldDB" id="A0A418YII0"/>
<dbReference type="EC" id="6.3.2.13" evidence="7"/>
<dbReference type="UniPathway" id="UPA00219"/>
<feature type="binding site" evidence="7">
    <location>
        <position position="384"/>
    </location>
    <ligand>
        <name>meso-2,6-diaminopimelate</name>
        <dbReference type="ChEBI" id="CHEBI:57791"/>
    </ligand>
</feature>